<keyword evidence="2" id="KW-1185">Reference proteome</keyword>
<organism evidence="1 2">
    <name type="scientific">Mucilaginibacter paludis DSM 18603</name>
    <dbReference type="NCBI Taxonomy" id="714943"/>
    <lineage>
        <taxon>Bacteria</taxon>
        <taxon>Pseudomonadati</taxon>
        <taxon>Bacteroidota</taxon>
        <taxon>Sphingobacteriia</taxon>
        <taxon>Sphingobacteriales</taxon>
        <taxon>Sphingobacteriaceae</taxon>
        <taxon>Mucilaginibacter</taxon>
    </lineage>
</organism>
<reference evidence="1" key="1">
    <citation type="submission" date="2011-09" db="EMBL/GenBank/DDBJ databases">
        <title>The permanent draft genome of Mucilaginibacter paludis DSM 18603.</title>
        <authorList>
            <consortium name="US DOE Joint Genome Institute (JGI-PGF)"/>
            <person name="Lucas S."/>
            <person name="Han J."/>
            <person name="Lapidus A."/>
            <person name="Bruce D."/>
            <person name="Goodwin L."/>
            <person name="Pitluck S."/>
            <person name="Peters L."/>
            <person name="Kyrpides N."/>
            <person name="Mavromatis K."/>
            <person name="Ivanova N."/>
            <person name="Mikhailova N."/>
            <person name="Held B."/>
            <person name="Detter J.C."/>
            <person name="Tapia R."/>
            <person name="Han C."/>
            <person name="Land M."/>
            <person name="Hauser L."/>
            <person name="Markowitz V."/>
            <person name="Cheng J.-F."/>
            <person name="Hugenholtz P."/>
            <person name="Woyke T."/>
            <person name="Wu D."/>
            <person name="Tindall B."/>
            <person name="Brambilla E."/>
            <person name="Klenk H.-P."/>
            <person name="Eisen J.A."/>
        </authorList>
    </citation>
    <scope>NUCLEOTIDE SEQUENCE [LARGE SCALE GENOMIC DNA]</scope>
    <source>
        <strain evidence="1">DSM 18603</strain>
    </source>
</reference>
<dbReference type="HOGENOM" id="CLU_2974510_0_0_10"/>
<sequence>MSEPCIFNQDVNVNIFSKENEFLLYLQTFFRGHQHESLKDLSMQVKTFKTTRRGSSDG</sequence>
<proteinExistence type="predicted"/>
<evidence type="ECO:0000313" key="2">
    <source>
        <dbReference type="Proteomes" id="UP000002774"/>
    </source>
</evidence>
<name>H1Y5R1_9SPHI</name>
<dbReference type="EMBL" id="CM001403">
    <property type="protein sequence ID" value="EHQ29837.1"/>
    <property type="molecule type" value="Genomic_DNA"/>
</dbReference>
<accession>H1Y5R1</accession>
<dbReference type="Proteomes" id="UP000002774">
    <property type="component" value="Chromosome"/>
</dbReference>
<gene>
    <name evidence="1" type="ORF">Mucpa_5769</name>
</gene>
<protein>
    <submittedName>
        <fullName evidence="1">Uncharacterized protein</fullName>
    </submittedName>
</protein>
<evidence type="ECO:0000313" key="1">
    <source>
        <dbReference type="EMBL" id="EHQ29837.1"/>
    </source>
</evidence>
<dbReference type="AlphaFoldDB" id="H1Y5R1"/>
<dbReference type="STRING" id="714943.Mucpa_5769"/>